<sequence length="28" mass="3326">MILVWVFLTTHVIFSPMALIYFKLKINS</sequence>
<keyword evidence="1" id="KW-0812">Transmembrane</keyword>
<reference evidence="2" key="1">
    <citation type="submission" date="2014-11" db="EMBL/GenBank/DDBJ databases">
        <authorList>
            <person name="Amaro Gonzalez C."/>
        </authorList>
    </citation>
    <scope>NUCLEOTIDE SEQUENCE</scope>
</reference>
<proteinExistence type="predicted"/>
<evidence type="ECO:0000256" key="1">
    <source>
        <dbReference type="SAM" id="Phobius"/>
    </source>
</evidence>
<evidence type="ECO:0000313" key="2">
    <source>
        <dbReference type="EMBL" id="JAH34412.1"/>
    </source>
</evidence>
<keyword evidence="1" id="KW-1133">Transmembrane helix</keyword>
<protein>
    <submittedName>
        <fullName evidence="2">Uncharacterized protein</fullName>
    </submittedName>
</protein>
<dbReference type="AlphaFoldDB" id="A0A0E9RZS6"/>
<name>A0A0E9RZS6_ANGAN</name>
<reference evidence="2" key="2">
    <citation type="journal article" date="2015" name="Fish Shellfish Immunol.">
        <title>Early steps in the European eel (Anguilla anguilla)-Vibrio vulnificus interaction in the gills: Role of the RtxA13 toxin.</title>
        <authorList>
            <person name="Callol A."/>
            <person name="Pajuelo D."/>
            <person name="Ebbesson L."/>
            <person name="Teles M."/>
            <person name="MacKenzie S."/>
            <person name="Amaro C."/>
        </authorList>
    </citation>
    <scope>NUCLEOTIDE SEQUENCE</scope>
</reference>
<dbReference type="EMBL" id="GBXM01074165">
    <property type="protein sequence ID" value="JAH34412.1"/>
    <property type="molecule type" value="Transcribed_RNA"/>
</dbReference>
<organism evidence="2">
    <name type="scientific">Anguilla anguilla</name>
    <name type="common">European freshwater eel</name>
    <name type="synonym">Muraena anguilla</name>
    <dbReference type="NCBI Taxonomy" id="7936"/>
    <lineage>
        <taxon>Eukaryota</taxon>
        <taxon>Metazoa</taxon>
        <taxon>Chordata</taxon>
        <taxon>Craniata</taxon>
        <taxon>Vertebrata</taxon>
        <taxon>Euteleostomi</taxon>
        <taxon>Actinopterygii</taxon>
        <taxon>Neopterygii</taxon>
        <taxon>Teleostei</taxon>
        <taxon>Anguilliformes</taxon>
        <taxon>Anguillidae</taxon>
        <taxon>Anguilla</taxon>
    </lineage>
</organism>
<keyword evidence="1" id="KW-0472">Membrane</keyword>
<accession>A0A0E9RZS6</accession>
<feature type="transmembrane region" description="Helical" evidence="1">
    <location>
        <begin position="6"/>
        <end position="24"/>
    </location>
</feature>